<dbReference type="GO" id="GO:0009401">
    <property type="term" value="P:phosphoenolpyruvate-dependent sugar phosphotransferase system"/>
    <property type="evidence" value="ECO:0007669"/>
    <property type="project" value="InterPro"/>
</dbReference>
<evidence type="ECO:0000256" key="1">
    <source>
        <dbReference type="ARBA" id="ARBA00022679"/>
    </source>
</evidence>
<reference evidence="3" key="2">
    <citation type="submission" date="2022-03" db="EMBL/GenBank/DDBJ databases">
        <title>First case of bacteraemia caused by Dielma fastidiosa in a patient hospitalised with diverticulitis.</title>
        <authorList>
            <person name="Forman-Ankjaer B."/>
            <person name="Hvid-Jensen F."/>
            <person name="Kobel C.M."/>
            <person name="Greve T."/>
        </authorList>
    </citation>
    <scope>NUCLEOTIDE SEQUENCE</scope>
    <source>
        <strain evidence="3">AUH_DF_2021</strain>
    </source>
</reference>
<keyword evidence="5" id="KW-1185">Reference proteome</keyword>
<accession>A0A2V2F3Q5</accession>
<dbReference type="STRING" id="1034346.GCA_000313565_01509"/>
<dbReference type="GeneID" id="94441931"/>
<dbReference type="Proteomes" id="UP001276902">
    <property type="component" value="Unassembled WGS sequence"/>
</dbReference>
<reference evidence="4 5" key="1">
    <citation type="submission" date="2018-05" db="EMBL/GenBank/DDBJ databases">
        <title>Genomic Encyclopedia of Type Strains, Phase IV (KMG-IV): sequencing the most valuable type-strain genomes for metagenomic binning, comparative biology and taxonomic classification.</title>
        <authorList>
            <person name="Goeker M."/>
        </authorList>
    </citation>
    <scope>NUCLEOTIDE SEQUENCE [LARGE SCALE GENOMIC DNA]</scope>
    <source>
        <strain evidence="4 5">JC118</strain>
    </source>
</reference>
<dbReference type="InterPro" id="IPR013011">
    <property type="entry name" value="PTS_EIIB_2"/>
</dbReference>
<dbReference type="EMBL" id="JALDAW010000013">
    <property type="protein sequence ID" value="MDY5168137.1"/>
    <property type="molecule type" value="Genomic_DNA"/>
</dbReference>
<dbReference type="GO" id="GO:0008982">
    <property type="term" value="F:protein-N(PI)-phosphohistidine-sugar phosphotransferase activity"/>
    <property type="evidence" value="ECO:0007669"/>
    <property type="project" value="InterPro"/>
</dbReference>
<organism evidence="3 6">
    <name type="scientific">Dielma fastidiosa</name>
    <dbReference type="NCBI Taxonomy" id="1034346"/>
    <lineage>
        <taxon>Bacteria</taxon>
        <taxon>Bacillati</taxon>
        <taxon>Bacillota</taxon>
        <taxon>Erysipelotrichia</taxon>
        <taxon>Erysipelotrichales</taxon>
        <taxon>Erysipelotrichaceae</taxon>
        <taxon>Dielma</taxon>
    </lineage>
</organism>
<evidence type="ECO:0000313" key="5">
    <source>
        <dbReference type="Proteomes" id="UP000247612"/>
    </source>
</evidence>
<dbReference type="InterPro" id="IPR036095">
    <property type="entry name" value="PTS_EIIB-like_sf"/>
</dbReference>
<evidence type="ECO:0000313" key="6">
    <source>
        <dbReference type="Proteomes" id="UP001276902"/>
    </source>
</evidence>
<name>A0A2V2F3Q5_9FIRM</name>
<dbReference type="SUPFAM" id="SSF52794">
    <property type="entry name" value="PTS system IIB component-like"/>
    <property type="match status" value="1"/>
</dbReference>
<evidence type="ECO:0000313" key="3">
    <source>
        <dbReference type="EMBL" id="MDY5168137.1"/>
    </source>
</evidence>
<evidence type="ECO:0000313" key="4">
    <source>
        <dbReference type="EMBL" id="PXX80013.1"/>
    </source>
</evidence>
<gene>
    <name evidence="4" type="ORF">DES51_10415</name>
    <name evidence="3" type="ORF">MQE39_08405</name>
</gene>
<evidence type="ECO:0000259" key="2">
    <source>
        <dbReference type="PROSITE" id="PS51099"/>
    </source>
</evidence>
<dbReference type="EMBL" id="QJKH01000004">
    <property type="protein sequence ID" value="PXX80013.1"/>
    <property type="molecule type" value="Genomic_DNA"/>
</dbReference>
<dbReference type="OrthoDB" id="6603449at2"/>
<dbReference type="Gene3D" id="3.40.50.2300">
    <property type="match status" value="1"/>
</dbReference>
<dbReference type="PROSITE" id="PS51099">
    <property type="entry name" value="PTS_EIIB_TYPE_2"/>
    <property type="match status" value="1"/>
</dbReference>
<dbReference type="Proteomes" id="UP000247612">
    <property type="component" value="Unassembled WGS sequence"/>
</dbReference>
<keyword evidence="1" id="KW-0808">Transferase</keyword>
<dbReference type="Pfam" id="PF02302">
    <property type="entry name" value="PTS_IIB"/>
    <property type="match status" value="1"/>
</dbReference>
<dbReference type="RefSeq" id="WP_022937812.1">
    <property type="nucleotide sequence ID" value="NZ_BAABZA010000005.1"/>
</dbReference>
<feature type="domain" description="PTS EIIB type-2" evidence="2">
    <location>
        <begin position="5"/>
        <end position="98"/>
    </location>
</feature>
<sequence length="104" mass="10895">MKDKVNVLFVCGYGVGSSAISESIVKKALAADGINAEVKHTAVGEMGSQSDWTDIIAISKKLAEGASFPADAHVIEVVNIMDGKGIAASIGKIVDEFYPEARKN</sequence>
<proteinExistence type="predicted"/>
<dbReference type="AlphaFoldDB" id="A0A2V2F3Q5"/>
<protein>
    <submittedName>
        <fullName evidence="4">PTS system ascorbate-specific IIB component</fullName>
    </submittedName>
</protein>
<dbReference type="InterPro" id="IPR003501">
    <property type="entry name" value="PTS_EIIB_2/3"/>
</dbReference>
<comment type="caution">
    <text evidence="3">The sequence shown here is derived from an EMBL/GenBank/DDBJ whole genome shotgun (WGS) entry which is preliminary data.</text>
</comment>